<reference evidence="1 2" key="1">
    <citation type="submission" date="2011-12" db="EMBL/GenBank/DDBJ databases">
        <title>Complete sequence of Mycobacterium rhodesiae NBB3.</title>
        <authorList>
            <consortium name="US DOE Joint Genome Institute"/>
            <person name="Lucas S."/>
            <person name="Han J."/>
            <person name="Lapidus A."/>
            <person name="Cheng J.-F."/>
            <person name="Goodwin L."/>
            <person name="Pitluck S."/>
            <person name="Peters L."/>
            <person name="Mikhailova N."/>
            <person name="Gu W."/>
            <person name="Detter J.C."/>
            <person name="Han C."/>
            <person name="Tapia R."/>
            <person name="Land M."/>
            <person name="Hauser L."/>
            <person name="Kyrpides N."/>
            <person name="Ivanova N."/>
            <person name="Pagani I."/>
            <person name="Mattes T."/>
            <person name="Holmes A."/>
            <person name="Rutledge P."/>
            <person name="Paulsen I."/>
            <person name="Coleman N."/>
            <person name="Woyke T."/>
        </authorList>
    </citation>
    <scope>NUCLEOTIDE SEQUENCE [LARGE SCALE GENOMIC DNA]</scope>
    <source>
        <strain evidence="1 2">NBB3</strain>
    </source>
</reference>
<dbReference type="HOGENOM" id="CLU_155187_0_0_11"/>
<organism evidence="1 2">
    <name type="scientific">Mycolicibacterium rhodesiae (strain NBB3)</name>
    <name type="common">Mycobacterium rhodesiae</name>
    <dbReference type="NCBI Taxonomy" id="710685"/>
    <lineage>
        <taxon>Bacteria</taxon>
        <taxon>Bacillati</taxon>
        <taxon>Actinomycetota</taxon>
        <taxon>Actinomycetes</taxon>
        <taxon>Mycobacteriales</taxon>
        <taxon>Mycobacteriaceae</taxon>
        <taxon>Mycolicibacterium</taxon>
    </lineage>
</organism>
<dbReference type="eggNOG" id="ENOG5031PWP">
    <property type="taxonomic scope" value="Bacteria"/>
</dbReference>
<dbReference type="STRING" id="710685.MycrhN_0892"/>
<sequence>MFDRSDDEWDAIVADTQAFLEDQARLRRVTSYTDVNTALAAAGHKPFDFSTQRDRNAVGSLLGDVVSRTVAETGAMLSAIVAYIDRNDAGPGFYSLAIQLGLLPNTATQDDKLVFWSSQVGKVHDLYAKPRRR</sequence>
<accession>G8RRT1</accession>
<dbReference type="AlphaFoldDB" id="G8RRT1"/>
<protein>
    <submittedName>
        <fullName evidence="1">Uncharacterized protein</fullName>
    </submittedName>
</protein>
<evidence type="ECO:0000313" key="1">
    <source>
        <dbReference type="EMBL" id="AEV71522.1"/>
    </source>
</evidence>
<dbReference type="PATRIC" id="fig|710685.3.peg.898"/>
<name>G8RRT1_MYCRN</name>
<gene>
    <name evidence="1" type="ordered locus">MycrhN_0892</name>
</gene>
<dbReference type="Proteomes" id="UP000005442">
    <property type="component" value="Chromosome"/>
</dbReference>
<evidence type="ECO:0000313" key="2">
    <source>
        <dbReference type="Proteomes" id="UP000005442"/>
    </source>
</evidence>
<dbReference type="KEGG" id="mrh:MycrhN_0892"/>
<proteinExistence type="predicted"/>
<keyword evidence="2" id="KW-1185">Reference proteome</keyword>
<dbReference type="RefSeq" id="WP_014209337.1">
    <property type="nucleotide sequence ID" value="NC_016604.1"/>
</dbReference>
<dbReference type="EMBL" id="CP003169">
    <property type="protein sequence ID" value="AEV71522.1"/>
    <property type="molecule type" value="Genomic_DNA"/>
</dbReference>